<sequence length="955" mass="104395">MTSSMEAKFDIFTPKLPASPYPGLRPFYKEEWPIFFGREEMTEDVIELLLRKKLLLVHGTSGNGKSSLIRAGVLPRLEQEHARSEVLWRTCATSPGKDPVGNLARGLAAISSIDAIDFRRSLNRGKVSANEIAKKLHLSRRNRLCVLIDQFEEIFHDGARNERASLLIEFLIGFKEDPPEGLFVLLTMRSDFLGFCSQYVGLADAINDGQYLLPPMKTENLLRAIREPAALFDGRVASRLAERLVVDAKASQDELPLIQHGLSRLWAAASTRVSGAGPLLDLDDYKAAGSLASMISAHADEIADSVTHNDPDAARAVQELFRALSAINSEGYPIRRSQRFGQLIAITGTTEERLSQILDAFRQAGVSFVTPPLPAKLQPDTIVNISHEALIRNWGRISDRSTGWLQREFRDGLIWQALRVQAESFLTNPENLLSEATTEARGTWLQERNEAWAYRYGGMWPDVQSLIDASRAETQKKKQEIIERREQAEKLRAEVERNARVRYYLIVAAFVSVIMIALASFSVLAWREAEGERSRAEFERSVADRERRNAIDASKRTEEQMLKTKAALQQATDVANRASKFQNESARTFIASHGDPQVTLANTLKLLENETDPLKVAFFGQIVSQLSGFAKSADIQSATEALIRSFEQTQDSSSADAIGQAIRGVAFNLSDDQAQREARELLKSISGDIAPRRAKALALIFSAFAPKVSQDTANEMKTFLVGILSSTKDPDLMSSVAAALFTLKWTPSTAESELLVRTVLRSLGSTTDPVQIENIVTILAAIAPTLTPPSAQLALESIKLLAPQAPDVFRPAVLALSARTEQGSSIVTPSSGAPTSAPSPGPATAVPSPGTATVPNPGPTSLLQRIATGRWCGSSRSYSLQLSGNTAIWRDNLGSVDVESVSSSSSNDAQTTTQKSFHPDGKSEEIGTTWSYRSGGADRINVKSSGGKSFSLTRC</sequence>
<dbReference type="RefSeq" id="WP_136615831.1">
    <property type="nucleotide sequence ID" value="NZ_LWIG01000069.1"/>
</dbReference>
<evidence type="ECO:0000259" key="4">
    <source>
        <dbReference type="Pfam" id="PF20703"/>
    </source>
</evidence>
<feature type="coiled-coil region" evidence="1">
    <location>
        <begin position="471"/>
        <end position="498"/>
    </location>
</feature>
<keyword evidence="3" id="KW-0812">Transmembrane</keyword>
<dbReference type="InterPro" id="IPR027417">
    <property type="entry name" value="P-loop_NTPase"/>
</dbReference>
<evidence type="ECO:0000256" key="3">
    <source>
        <dbReference type="SAM" id="Phobius"/>
    </source>
</evidence>
<comment type="caution">
    <text evidence="5">The sequence shown here is derived from an EMBL/GenBank/DDBJ whole genome shotgun (WGS) entry which is preliminary data.</text>
</comment>
<keyword evidence="6" id="KW-1185">Reference proteome</keyword>
<dbReference type="AlphaFoldDB" id="A0A560JD23"/>
<accession>A0A560JD23</accession>
<dbReference type="Proteomes" id="UP000315914">
    <property type="component" value="Unassembled WGS sequence"/>
</dbReference>
<dbReference type="OrthoDB" id="235631at2"/>
<dbReference type="InterPro" id="IPR049052">
    <property type="entry name" value="nSTAND1"/>
</dbReference>
<feature type="compositionally biased region" description="Low complexity" evidence="2">
    <location>
        <begin position="827"/>
        <end position="855"/>
    </location>
</feature>
<dbReference type="SUPFAM" id="SSF48371">
    <property type="entry name" value="ARM repeat"/>
    <property type="match status" value="1"/>
</dbReference>
<keyword evidence="1" id="KW-0175">Coiled coil</keyword>
<evidence type="ECO:0000256" key="1">
    <source>
        <dbReference type="SAM" id="Coils"/>
    </source>
</evidence>
<feature type="compositionally biased region" description="Polar residues" evidence="2">
    <location>
        <begin position="907"/>
        <end position="916"/>
    </location>
</feature>
<feature type="transmembrane region" description="Helical" evidence="3">
    <location>
        <begin position="503"/>
        <end position="526"/>
    </location>
</feature>
<dbReference type="InterPro" id="IPR016024">
    <property type="entry name" value="ARM-type_fold"/>
</dbReference>
<evidence type="ECO:0000256" key="2">
    <source>
        <dbReference type="SAM" id="MobiDB-lite"/>
    </source>
</evidence>
<dbReference type="SUPFAM" id="SSF52540">
    <property type="entry name" value="P-loop containing nucleoside triphosphate hydrolases"/>
    <property type="match status" value="1"/>
</dbReference>
<organism evidence="5 6">
    <name type="scientific">Bradyrhizobium sacchari</name>
    <dbReference type="NCBI Taxonomy" id="1399419"/>
    <lineage>
        <taxon>Bacteria</taxon>
        <taxon>Pseudomonadati</taxon>
        <taxon>Pseudomonadota</taxon>
        <taxon>Alphaproteobacteria</taxon>
        <taxon>Hyphomicrobiales</taxon>
        <taxon>Nitrobacteraceae</taxon>
        <taxon>Bradyrhizobium</taxon>
    </lineage>
</organism>
<gene>
    <name evidence="5" type="ORF">FBZ95_11025</name>
</gene>
<feature type="region of interest" description="Disordered" evidence="2">
    <location>
        <begin position="898"/>
        <end position="938"/>
    </location>
</feature>
<feature type="region of interest" description="Disordered" evidence="2">
    <location>
        <begin position="821"/>
        <end position="861"/>
    </location>
</feature>
<dbReference type="Gene3D" id="3.40.50.300">
    <property type="entry name" value="P-loop containing nucleotide triphosphate hydrolases"/>
    <property type="match status" value="1"/>
</dbReference>
<reference evidence="5 6" key="1">
    <citation type="submission" date="2019-06" db="EMBL/GenBank/DDBJ databases">
        <title>Genomic Encyclopedia of Type Strains, Phase IV (KMG-V): Genome sequencing to study the core and pangenomes of soil and plant-associated prokaryotes.</title>
        <authorList>
            <person name="Whitman W."/>
        </authorList>
    </citation>
    <scope>NUCLEOTIDE SEQUENCE [LARGE SCALE GENOMIC DNA]</scope>
    <source>
        <strain evidence="5 6">BR 10556</strain>
    </source>
</reference>
<dbReference type="Pfam" id="PF20703">
    <property type="entry name" value="nSTAND1"/>
    <property type="match status" value="1"/>
</dbReference>
<dbReference type="EMBL" id="VITW01000010">
    <property type="protein sequence ID" value="TWB68905.1"/>
    <property type="molecule type" value="Genomic_DNA"/>
</dbReference>
<evidence type="ECO:0000313" key="6">
    <source>
        <dbReference type="Proteomes" id="UP000315914"/>
    </source>
</evidence>
<keyword evidence="3" id="KW-1133">Transmembrane helix</keyword>
<feature type="domain" description="Novel STAND NTPase 1" evidence="4">
    <location>
        <begin position="20"/>
        <end position="426"/>
    </location>
</feature>
<proteinExistence type="predicted"/>
<keyword evidence="3" id="KW-0472">Membrane</keyword>
<evidence type="ECO:0000313" key="5">
    <source>
        <dbReference type="EMBL" id="TWB68905.1"/>
    </source>
</evidence>
<protein>
    <recommendedName>
        <fullName evidence="4">Novel STAND NTPase 1 domain-containing protein</fullName>
    </recommendedName>
</protein>
<name>A0A560JD23_9BRAD</name>